<reference evidence="2" key="2">
    <citation type="submission" date="2014-06" db="EMBL/GenBank/DDBJ databases">
        <authorList>
            <person name="Genoscope - CEA"/>
        </authorList>
    </citation>
    <scope>NUCLEOTIDE SEQUENCE</scope>
</reference>
<evidence type="ECO:0000313" key="1">
    <source>
        <dbReference type="EMBL" id="CAF1712026.1"/>
    </source>
</evidence>
<dbReference type="STRING" id="3708.A0A078J132"/>
<dbReference type="EMBL" id="HG994367">
    <property type="protein sequence ID" value="CAF1712026.1"/>
    <property type="molecule type" value="Genomic_DNA"/>
</dbReference>
<dbReference type="Proteomes" id="UP000028999">
    <property type="component" value="Unassembled WGS sequence"/>
</dbReference>
<reference evidence="1" key="3">
    <citation type="submission" date="2021-01" db="EMBL/GenBank/DDBJ databases">
        <authorList>
            <consortium name="Genoscope - CEA"/>
            <person name="William W."/>
        </authorList>
    </citation>
    <scope>NUCLEOTIDE SEQUENCE</scope>
</reference>
<reference evidence="2 3" key="1">
    <citation type="journal article" date="2014" name="Science">
        <title>Plant genetics. Early allopolyploid evolution in the post-Neolithic Brassica napus oilseed genome.</title>
        <authorList>
            <person name="Chalhoub B."/>
            <person name="Denoeud F."/>
            <person name="Liu S."/>
            <person name="Parkin I.A."/>
            <person name="Tang H."/>
            <person name="Wang X."/>
            <person name="Chiquet J."/>
            <person name="Belcram H."/>
            <person name="Tong C."/>
            <person name="Samans B."/>
            <person name="Correa M."/>
            <person name="Da Silva C."/>
            <person name="Just J."/>
            <person name="Falentin C."/>
            <person name="Koh C.S."/>
            <person name="Le Clainche I."/>
            <person name="Bernard M."/>
            <person name="Bento P."/>
            <person name="Noel B."/>
            <person name="Labadie K."/>
            <person name="Alberti A."/>
            <person name="Charles M."/>
            <person name="Arnaud D."/>
            <person name="Guo H."/>
            <person name="Daviaud C."/>
            <person name="Alamery S."/>
            <person name="Jabbari K."/>
            <person name="Zhao M."/>
            <person name="Edger P.P."/>
            <person name="Chelaifa H."/>
            <person name="Tack D."/>
            <person name="Lassalle G."/>
            <person name="Mestiri I."/>
            <person name="Schnel N."/>
            <person name="Le Paslier M.C."/>
            <person name="Fan G."/>
            <person name="Renault V."/>
            <person name="Bayer P.E."/>
            <person name="Golicz A.A."/>
            <person name="Manoli S."/>
            <person name="Lee T.H."/>
            <person name="Thi V.H."/>
            <person name="Chalabi S."/>
            <person name="Hu Q."/>
            <person name="Fan C."/>
            <person name="Tollenaere R."/>
            <person name="Lu Y."/>
            <person name="Battail C."/>
            <person name="Shen J."/>
            <person name="Sidebottom C.H."/>
            <person name="Wang X."/>
            <person name="Canaguier A."/>
            <person name="Chauveau A."/>
            <person name="Berard A."/>
            <person name="Deniot G."/>
            <person name="Guan M."/>
            <person name="Liu Z."/>
            <person name="Sun F."/>
            <person name="Lim Y.P."/>
            <person name="Lyons E."/>
            <person name="Town C.D."/>
            <person name="Bancroft I."/>
            <person name="Wang X."/>
            <person name="Meng J."/>
            <person name="Ma J."/>
            <person name="Pires J.C."/>
            <person name="King G.J."/>
            <person name="Brunel D."/>
            <person name="Delourme R."/>
            <person name="Renard M."/>
            <person name="Aury J.M."/>
            <person name="Adams K.L."/>
            <person name="Batley J."/>
            <person name="Snowdon R.J."/>
            <person name="Tost J."/>
            <person name="Edwards D."/>
            <person name="Zhou Y."/>
            <person name="Hua W."/>
            <person name="Sharpe A.G."/>
            <person name="Paterson A.H."/>
            <person name="Guan C."/>
            <person name="Wincker P."/>
        </authorList>
    </citation>
    <scope>NUCLEOTIDE SEQUENCE [LARGE SCALE GENOMIC DNA]</scope>
    <source>
        <strain evidence="3">cv. Darmor-bzh</strain>
    </source>
</reference>
<dbReference type="PaxDb" id="3708-A0A078J132"/>
<dbReference type="EMBL" id="LK033416">
    <property type="protein sequence ID" value="CDY55613.1"/>
    <property type="molecule type" value="Genomic_DNA"/>
</dbReference>
<dbReference type="AlphaFoldDB" id="A0A078J132"/>
<dbReference type="Gramene" id="CDY55613">
    <property type="protein sequence ID" value="CDY55613"/>
    <property type="gene ID" value="GSBRNA2T00017127001"/>
</dbReference>
<keyword evidence="3" id="KW-1185">Reference proteome</keyword>
<name>A0A078J132_BRANA</name>
<dbReference type="Proteomes" id="UP001295469">
    <property type="component" value="Chromosome C03"/>
</dbReference>
<gene>
    <name evidence="2" type="primary">BnaC03g77480D</name>
    <name evidence="1" type="ORF">DARMORV10_C03P88640.1</name>
    <name evidence="2" type="ORF">GSBRNA2T00017127001</name>
</gene>
<sequence length="157" mass="18491">MGFTLESLFLRDFFVTEFLRRWCNRIIRCDPFKVYDKKPWRLSEFARNITVRSDLSGAATPDFTYPEPEIKLSSRLRGIYMLSSRCCHLYNFSHCSYDYWQFFRLHQQDRDIHDSGYRLGHVDDGRGTLEADGTKKPSGIQVILLKTLHGASKERNI</sequence>
<evidence type="ECO:0000313" key="3">
    <source>
        <dbReference type="Proteomes" id="UP000028999"/>
    </source>
</evidence>
<evidence type="ECO:0000313" key="2">
    <source>
        <dbReference type="EMBL" id="CDY55613.1"/>
    </source>
</evidence>
<organism evidence="2 3">
    <name type="scientific">Brassica napus</name>
    <name type="common">Rape</name>
    <dbReference type="NCBI Taxonomy" id="3708"/>
    <lineage>
        <taxon>Eukaryota</taxon>
        <taxon>Viridiplantae</taxon>
        <taxon>Streptophyta</taxon>
        <taxon>Embryophyta</taxon>
        <taxon>Tracheophyta</taxon>
        <taxon>Spermatophyta</taxon>
        <taxon>Magnoliopsida</taxon>
        <taxon>eudicotyledons</taxon>
        <taxon>Gunneridae</taxon>
        <taxon>Pentapetalae</taxon>
        <taxon>rosids</taxon>
        <taxon>malvids</taxon>
        <taxon>Brassicales</taxon>
        <taxon>Brassicaceae</taxon>
        <taxon>Brassiceae</taxon>
        <taxon>Brassica</taxon>
    </lineage>
</organism>
<proteinExistence type="predicted"/>
<accession>A0A078J132</accession>
<protein>
    <submittedName>
        <fullName evidence="1">(rape) hypothetical protein</fullName>
    </submittedName>
    <submittedName>
        <fullName evidence="2">BnaC03g77480D protein</fullName>
    </submittedName>
</protein>